<dbReference type="SMART" id="SM00530">
    <property type="entry name" value="HTH_XRE"/>
    <property type="match status" value="1"/>
</dbReference>
<organism evidence="4 5">
    <name type="scientific">Limimonas halophila</name>
    <dbReference type="NCBI Taxonomy" id="1082479"/>
    <lineage>
        <taxon>Bacteria</taxon>
        <taxon>Pseudomonadati</taxon>
        <taxon>Pseudomonadota</taxon>
        <taxon>Alphaproteobacteria</taxon>
        <taxon>Rhodospirillales</taxon>
        <taxon>Rhodovibrionaceae</taxon>
        <taxon>Limimonas</taxon>
    </lineage>
</organism>
<sequence length="186" mass="20597">MVAIALDLADSPFILPWVGNVGGHDEHAPVMMDERTREIMRSIGERIRARRFDRGLSQTQLARHVGVTLQQIQKYETAKNRLPVDRLVRIAEVLDTPVSHFTDAATQHKGPDTRAAVNRQSMELVRHFQHIPSPRVRSAVIGLLRGLDAEAARHAKTDPSAPEDGDGDHSGQNAGARPSERQRNAS</sequence>
<dbReference type="SUPFAM" id="SSF47413">
    <property type="entry name" value="lambda repressor-like DNA-binding domains"/>
    <property type="match status" value="1"/>
</dbReference>
<dbReference type="PANTHER" id="PTHR46797:SF1">
    <property type="entry name" value="METHYLPHOSPHONATE SYNTHASE"/>
    <property type="match status" value="1"/>
</dbReference>
<accession>A0A1G7TZJ1</accession>
<dbReference type="InterPro" id="IPR050807">
    <property type="entry name" value="TransReg_Diox_bact_type"/>
</dbReference>
<evidence type="ECO:0000313" key="5">
    <source>
        <dbReference type="Proteomes" id="UP000199415"/>
    </source>
</evidence>
<dbReference type="STRING" id="1082479.SAMN05216241_1119"/>
<evidence type="ECO:0000256" key="1">
    <source>
        <dbReference type="ARBA" id="ARBA00023125"/>
    </source>
</evidence>
<dbReference type="Pfam" id="PF01381">
    <property type="entry name" value="HTH_3"/>
    <property type="match status" value="1"/>
</dbReference>
<dbReference type="CDD" id="cd00093">
    <property type="entry name" value="HTH_XRE"/>
    <property type="match status" value="1"/>
</dbReference>
<protein>
    <submittedName>
        <fullName evidence="4">Transcriptional regulator, contains XRE-family HTH domain</fullName>
    </submittedName>
</protein>
<dbReference type="InterPro" id="IPR001387">
    <property type="entry name" value="Cro/C1-type_HTH"/>
</dbReference>
<dbReference type="AlphaFoldDB" id="A0A1G7TZJ1"/>
<dbReference type="PROSITE" id="PS50943">
    <property type="entry name" value="HTH_CROC1"/>
    <property type="match status" value="1"/>
</dbReference>
<evidence type="ECO:0000256" key="2">
    <source>
        <dbReference type="SAM" id="MobiDB-lite"/>
    </source>
</evidence>
<dbReference type="RefSeq" id="WP_176758665.1">
    <property type="nucleotide sequence ID" value="NZ_FNCE01000011.1"/>
</dbReference>
<dbReference type="GO" id="GO:0005829">
    <property type="term" value="C:cytosol"/>
    <property type="evidence" value="ECO:0007669"/>
    <property type="project" value="TreeGrafter"/>
</dbReference>
<dbReference type="GO" id="GO:0003700">
    <property type="term" value="F:DNA-binding transcription factor activity"/>
    <property type="evidence" value="ECO:0007669"/>
    <property type="project" value="TreeGrafter"/>
</dbReference>
<feature type="domain" description="HTH cro/C1-type" evidence="3">
    <location>
        <begin position="47"/>
        <end position="101"/>
    </location>
</feature>
<keyword evidence="1" id="KW-0238">DNA-binding</keyword>
<dbReference type="PANTHER" id="PTHR46797">
    <property type="entry name" value="HTH-TYPE TRANSCRIPTIONAL REGULATOR"/>
    <property type="match status" value="1"/>
</dbReference>
<dbReference type="EMBL" id="FNCE01000011">
    <property type="protein sequence ID" value="SDG40501.1"/>
    <property type="molecule type" value="Genomic_DNA"/>
</dbReference>
<evidence type="ECO:0000313" key="4">
    <source>
        <dbReference type="EMBL" id="SDG40501.1"/>
    </source>
</evidence>
<proteinExistence type="predicted"/>
<name>A0A1G7TZJ1_9PROT</name>
<dbReference type="Proteomes" id="UP000199415">
    <property type="component" value="Unassembled WGS sequence"/>
</dbReference>
<dbReference type="Gene3D" id="1.10.260.40">
    <property type="entry name" value="lambda repressor-like DNA-binding domains"/>
    <property type="match status" value="1"/>
</dbReference>
<feature type="region of interest" description="Disordered" evidence="2">
    <location>
        <begin position="151"/>
        <end position="186"/>
    </location>
</feature>
<evidence type="ECO:0000259" key="3">
    <source>
        <dbReference type="PROSITE" id="PS50943"/>
    </source>
</evidence>
<dbReference type="InterPro" id="IPR010982">
    <property type="entry name" value="Lambda_DNA-bd_dom_sf"/>
</dbReference>
<reference evidence="4 5" key="1">
    <citation type="submission" date="2016-10" db="EMBL/GenBank/DDBJ databases">
        <authorList>
            <person name="de Groot N.N."/>
        </authorList>
    </citation>
    <scope>NUCLEOTIDE SEQUENCE [LARGE SCALE GENOMIC DNA]</scope>
    <source>
        <strain evidence="4 5">DSM 25584</strain>
    </source>
</reference>
<gene>
    <name evidence="4" type="ORF">SAMN05216241_1119</name>
</gene>
<keyword evidence="5" id="KW-1185">Reference proteome</keyword>
<dbReference type="GO" id="GO:0003677">
    <property type="term" value="F:DNA binding"/>
    <property type="evidence" value="ECO:0007669"/>
    <property type="project" value="UniProtKB-KW"/>
</dbReference>